<dbReference type="AlphaFoldDB" id="A0A6I2R559"/>
<accession>A0A6I2R559</accession>
<proteinExistence type="predicted"/>
<evidence type="ECO:0000256" key="1">
    <source>
        <dbReference type="SAM" id="MobiDB-lite"/>
    </source>
</evidence>
<name>A0A6I2R559_FLAPL</name>
<evidence type="ECO:0000313" key="2">
    <source>
        <dbReference type="EMBL" id="MSB18452.1"/>
    </source>
</evidence>
<organism evidence="2 3">
    <name type="scientific">Flavonifractor plautii</name>
    <name type="common">Fusobacterium plautii</name>
    <dbReference type="NCBI Taxonomy" id="292800"/>
    <lineage>
        <taxon>Bacteria</taxon>
        <taxon>Bacillati</taxon>
        <taxon>Bacillota</taxon>
        <taxon>Clostridia</taxon>
        <taxon>Eubacteriales</taxon>
        <taxon>Oscillospiraceae</taxon>
        <taxon>Flavonifractor</taxon>
    </lineage>
</organism>
<reference evidence="2 3" key="1">
    <citation type="journal article" date="2019" name="Nat. Med.">
        <title>A library of human gut bacterial isolates paired with longitudinal multiomics data enables mechanistic microbiome research.</title>
        <authorList>
            <person name="Poyet M."/>
            <person name="Groussin M."/>
            <person name="Gibbons S.M."/>
            <person name="Avila-Pacheco J."/>
            <person name="Jiang X."/>
            <person name="Kearney S.M."/>
            <person name="Perrotta A.R."/>
            <person name="Berdy B."/>
            <person name="Zhao S."/>
            <person name="Lieberman T.D."/>
            <person name="Swanson P.K."/>
            <person name="Smith M."/>
            <person name="Roesemann S."/>
            <person name="Alexander J.E."/>
            <person name="Rich S.A."/>
            <person name="Livny J."/>
            <person name="Vlamakis H."/>
            <person name="Clish C."/>
            <person name="Bullock K."/>
            <person name="Deik A."/>
            <person name="Scott J."/>
            <person name="Pierce K.A."/>
            <person name="Xavier R.J."/>
            <person name="Alm E.J."/>
        </authorList>
    </citation>
    <scope>NUCLEOTIDE SEQUENCE [LARGE SCALE GENOMIC DNA]</scope>
    <source>
        <strain evidence="2 3">BIOML-A2</strain>
    </source>
</reference>
<gene>
    <name evidence="2" type="ORF">GKE97_02850</name>
</gene>
<feature type="region of interest" description="Disordered" evidence="1">
    <location>
        <begin position="78"/>
        <end position="105"/>
    </location>
</feature>
<protein>
    <submittedName>
        <fullName evidence="2">Uncharacterized protein</fullName>
    </submittedName>
</protein>
<dbReference type="RefSeq" id="WP_172697216.1">
    <property type="nucleotide sequence ID" value="NZ_WKPR01000003.1"/>
</dbReference>
<evidence type="ECO:0000313" key="3">
    <source>
        <dbReference type="Proteomes" id="UP000434475"/>
    </source>
</evidence>
<comment type="caution">
    <text evidence="2">The sequence shown here is derived from an EMBL/GenBank/DDBJ whole genome shotgun (WGS) entry which is preliminary data.</text>
</comment>
<dbReference type="Proteomes" id="UP000434475">
    <property type="component" value="Unassembled WGS sequence"/>
</dbReference>
<dbReference type="EMBL" id="WKPR01000003">
    <property type="protein sequence ID" value="MSB18452.1"/>
    <property type="molecule type" value="Genomic_DNA"/>
</dbReference>
<sequence length="105" mass="11434">MAGAGEGVTGQVRRRCALCERHQRLETVEGTVFWMEYGDDGRPRLCLDTRSQGGGLNVICVGFCPLCGRACETMDEEERHGQEAEYPGVQPGECGQTDAEKVPGQ</sequence>